<name>A0ACB0LF37_TRIPR</name>
<keyword evidence="2" id="KW-1185">Reference proteome</keyword>
<evidence type="ECO:0000313" key="2">
    <source>
        <dbReference type="Proteomes" id="UP001177021"/>
    </source>
</evidence>
<sequence length="167" mass="19477">MQMKNLKTLIVKTSFFSKPQVHLPNSLYRVLEWHSYSLHDIPSDFLPKNLSICKLPNSGFLLFKFPNSLKERVMISSSSFCIEKHYLLSMKVLRLDRSKCLTEISDVSGLQNLEEFSFERCKNLLRIHESVGFLNKLKILNAEERMRSIISFVNKGMMLQSNNAFIR</sequence>
<reference evidence="1" key="1">
    <citation type="submission" date="2023-10" db="EMBL/GenBank/DDBJ databases">
        <authorList>
            <person name="Rodriguez Cubillos JULIANA M."/>
            <person name="De Vega J."/>
        </authorList>
    </citation>
    <scope>NUCLEOTIDE SEQUENCE</scope>
</reference>
<accession>A0ACB0LF37</accession>
<dbReference type="Proteomes" id="UP001177021">
    <property type="component" value="Unassembled WGS sequence"/>
</dbReference>
<comment type="caution">
    <text evidence="1">The sequence shown here is derived from an EMBL/GenBank/DDBJ whole genome shotgun (WGS) entry which is preliminary data.</text>
</comment>
<dbReference type="EMBL" id="CASHSV030000513">
    <property type="protein sequence ID" value="CAJ2667225.1"/>
    <property type="molecule type" value="Genomic_DNA"/>
</dbReference>
<proteinExistence type="predicted"/>
<protein>
    <submittedName>
        <fullName evidence="1">Uncharacterized protein</fullName>
    </submittedName>
</protein>
<organism evidence="1 2">
    <name type="scientific">Trifolium pratense</name>
    <name type="common">Red clover</name>
    <dbReference type="NCBI Taxonomy" id="57577"/>
    <lineage>
        <taxon>Eukaryota</taxon>
        <taxon>Viridiplantae</taxon>
        <taxon>Streptophyta</taxon>
        <taxon>Embryophyta</taxon>
        <taxon>Tracheophyta</taxon>
        <taxon>Spermatophyta</taxon>
        <taxon>Magnoliopsida</taxon>
        <taxon>eudicotyledons</taxon>
        <taxon>Gunneridae</taxon>
        <taxon>Pentapetalae</taxon>
        <taxon>rosids</taxon>
        <taxon>fabids</taxon>
        <taxon>Fabales</taxon>
        <taxon>Fabaceae</taxon>
        <taxon>Papilionoideae</taxon>
        <taxon>50 kb inversion clade</taxon>
        <taxon>NPAAA clade</taxon>
        <taxon>Hologalegina</taxon>
        <taxon>IRL clade</taxon>
        <taxon>Trifolieae</taxon>
        <taxon>Trifolium</taxon>
    </lineage>
</organism>
<gene>
    <name evidence="1" type="ORF">MILVUS5_LOCUS31898</name>
</gene>
<evidence type="ECO:0000313" key="1">
    <source>
        <dbReference type="EMBL" id="CAJ2667225.1"/>
    </source>
</evidence>